<dbReference type="RefSeq" id="WP_202583940.1">
    <property type="nucleotide sequence ID" value="NZ_BKBO01000016.1"/>
</dbReference>
<dbReference type="Proteomes" id="UP000886607">
    <property type="component" value="Unassembled WGS sequence"/>
</dbReference>
<gene>
    <name evidence="3" type="primary">pncA</name>
    <name evidence="2" type="ORF">TK11N_11850</name>
    <name evidence="3" type="ORF">TK2N_12370</name>
</gene>
<dbReference type="InterPro" id="IPR036380">
    <property type="entry name" value="Isochorismatase-like_sf"/>
</dbReference>
<dbReference type="AlphaFoldDB" id="A0AAN4RLV8"/>
<sequence length="162" mass="18654">MLLIIDMQNQLLDLSYESYNINIYQLLPKIAQRLKKARLENEPVIFTKDIPIEYANSEQANHSKFKLLPDLKPLPNELVIIKHSYSMSPENLLQIKNKYKPQSEKIELVGVETNLCILANTITLQSTFSTSKFVIDTALISGREHEITALNLLLDFKVKIKR</sequence>
<dbReference type="Gene3D" id="3.40.50.850">
    <property type="entry name" value="Isochorismatase-like"/>
    <property type="match status" value="1"/>
</dbReference>
<evidence type="ECO:0000313" key="2">
    <source>
        <dbReference type="EMBL" id="GEQ49333.1"/>
    </source>
</evidence>
<dbReference type="EMBL" id="BKBQ01000016">
    <property type="protein sequence ID" value="GEQ54393.1"/>
    <property type="molecule type" value="Genomic_DNA"/>
</dbReference>
<evidence type="ECO:0000313" key="5">
    <source>
        <dbReference type="Proteomes" id="UP000886607"/>
    </source>
</evidence>
<dbReference type="Proteomes" id="UP000886597">
    <property type="component" value="Unassembled WGS sequence"/>
</dbReference>
<dbReference type="Pfam" id="PF00857">
    <property type="entry name" value="Isochorismatase"/>
    <property type="match status" value="1"/>
</dbReference>
<name>A0AAN4RLV8_9ENTE</name>
<dbReference type="InterPro" id="IPR000868">
    <property type="entry name" value="Isochorismatase-like_dom"/>
</dbReference>
<keyword evidence="5" id="KW-1185">Reference proteome</keyword>
<dbReference type="SUPFAM" id="SSF52499">
    <property type="entry name" value="Isochorismatase-like hydrolases"/>
    <property type="match status" value="1"/>
</dbReference>
<dbReference type="CDD" id="cd00431">
    <property type="entry name" value="cysteine_hydrolases"/>
    <property type="match status" value="1"/>
</dbReference>
<proteinExistence type="predicted"/>
<protein>
    <submittedName>
        <fullName evidence="3">Isochorismatase</fullName>
    </submittedName>
</protein>
<evidence type="ECO:0000259" key="1">
    <source>
        <dbReference type="Pfam" id="PF00857"/>
    </source>
</evidence>
<feature type="domain" description="Isochorismatase-like" evidence="1">
    <location>
        <begin position="1"/>
        <end position="121"/>
    </location>
</feature>
<evidence type="ECO:0000313" key="3">
    <source>
        <dbReference type="EMBL" id="GEQ54393.1"/>
    </source>
</evidence>
<accession>A0AAN4RLV8</accession>
<reference evidence="3" key="1">
    <citation type="submission" date="2019-08" db="EMBL/GenBank/DDBJ databases">
        <authorList>
            <person name="Ishikawa M."/>
            <person name="Suzuki T."/>
            <person name="Matsutani M."/>
        </authorList>
    </citation>
    <scope>NUCLEOTIDE SEQUENCE</scope>
    <source>
        <strain evidence="3">7C1</strain>
        <strain evidence="2">8C4</strain>
    </source>
</reference>
<dbReference type="EMBL" id="BKBO01000016">
    <property type="protein sequence ID" value="GEQ49333.1"/>
    <property type="molecule type" value="Genomic_DNA"/>
</dbReference>
<comment type="caution">
    <text evidence="3">The sequence shown here is derived from an EMBL/GenBank/DDBJ whole genome shotgun (WGS) entry which is preliminary data.</text>
</comment>
<evidence type="ECO:0000313" key="4">
    <source>
        <dbReference type="Proteomes" id="UP000886597"/>
    </source>
</evidence>
<organism evidence="3 4">
    <name type="scientific">Tetragenococcus koreensis</name>
    <dbReference type="NCBI Taxonomy" id="290335"/>
    <lineage>
        <taxon>Bacteria</taxon>
        <taxon>Bacillati</taxon>
        <taxon>Bacillota</taxon>
        <taxon>Bacilli</taxon>
        <taxon>Lactobacillales</taxon>
        <taxon>Enterococcaceae</taxon>
        <taxon>Tetragenococcus</taxon>
    </lineage>
</organism>
<reference evidence="3" key="2">
    <citation type="journal article" date="2020" name="Int. Dairy J.">
        <title>Lactic acid bacterial diversity in Brie cheese focusing on salt concentration and pH of isolation medium and characterisation of halophilic and alkaliphilic lactic acid bacterial isolates.</title>
        <authorList>
            <person name="Unno R."/>
            <person name="Matsutani M."/>
            <person name="Suzuki T."/>
            <person name="Kodama K."/>
            <person name="Matsushita H."/>
            <person name="Yamasato K."/>
            <person name="Koizumi Y."/>
            <person name="Ishikawa M."/>
        </authorList>
    </citation>
    <scope>NUCLEOTIDE SEQUENCE</scope>
    <source>
        <strain evidence="3">7C1</strain>
        <strain evidence="2">8C4</strain>
    </source>
</reference>